<gene>
    <name evidence="7" type="ORF">QLS97_11585</name>
</gene>
<evidence type="ECO:0000256" key="4">
    <source>
        <dbReference type="ARBA" id="ARBA00023136"/>
    </source>
</evidence>
<dbReference type="Proteomes" id="UP001228643">
    <property type="component" value="Unassembled WGS sequence"/>
</dbReference>
<dbReference type="GO" id="GO:0030416">
    <property type="term" value="P:methylamine metabolic process"/>
    <property type="evidence" value="ECO:0007669"/>
    <property type="project" value="InterPro"/>
</dbReference>
<keyword evidence="3 5" id="KW-1133">Transmembrane helix</keyword>
<comment type="caution">
    <text evidence="7">The sequence shown here is derived from an EMBL/GenBank/DDBJ whole genome shotgun (WGS) entry which is preliminary data.</text>
</comment>
<evidence type="ECO:0000256" key="1">
    <source>
        <dbReference type="ARBA" id="ARBA00004141"/>
    </source>
</evidence>
<proteinExistence type="predicted"/>
<keyword evidence="2 5" id="KW-0812">Transmembrane</keyword>
<name>A0AAW6TL36_9FLAO</name>
<keyword evidence="4 5" id="KW-0472">Membrane</keyword>
<evidence type="ECO:0000313" key="8">
    <source>
        <dbReference type="Proteomes" id="UP001228643"/>
    </source>
</evidence>
<evidence type="ECO:0000256" key="3">
    <source>
        <dbReference type="ARBA" id="ARBA00022989"/>
    </source>
</evidence>
<evidence type="ECO:0000256" key="2">
    <source>
        <dbReference type="ARBA" id="ARBA00022692"/>
    </source>
</evidence>
<evidence type="ECO:0000256" key="5">
    <source>
        <dbReference type="SAM" id="Phobius"/>
    </source>
</evidence>
<feature type="transmembrane region" description="Helical" evidence="5">
    <location>
        <begin position="48"/>
        <end position="70"/>
    </location>
</feature>
<dbReference type="InterPro" id="IPR009908">
    <property type="entry name" value="Methylamine_util_MauE"/>
</dbReference>
<feature type="transmembrane region" description="Helical" evidence="5">
    <location>
        <begin position="10"/>
        <end position="28"/>
    </location>
</feature>
<sequence>MKFSERTKKIILEIICLLYILLFVYAAVSKLLDFENFQVQLGQSPMLSAFAELVSYTVPAVEFIIAFMLLTARLRLAGMYAAFSLMVMFTFYIYIILNYSSFTPCSCGGILESLSWNQHIVFNLFFVVLIAVGIFTIDTNARFFKSTQRKCATLIIAGLVSCAIVYLLFSWSERIMHYHNTFVRRFPHFPAFFAKEINLSSSNYYFAGADNDKIYLGNYSAPLQITEVSKEGTIKQHAVQLSRKNLPFTSIQIKVIPPYFFVVDGNVPTIFKGKMSDWLAKYTIKGKSYFSIIQPIDSTSLILRATLISSKTNTLGRINLNDTTKLSFAPELIQKQIDGVFDTDGQLHYDTFNKRIAYVYTYRNEYIVADSNLNLLHRGNTIDTVSQAKLDVVTVKSNGETKLASPPLIVNKSSALHKNLLFVNSQLAGQYESLEMWKKASIIDIYDINNKKYVFSFYIYDVGHKKLRNLYVQGNHLYALIDDKLILYKLRKSVTKNYKN</sequence>
<comment type="subcellular location">
    <subcellularLocation>
        <location evidence="1">Membrane</location>
        <topology evidence="1">Multi-pass membrane protein</topology>
    </subcellularLocation>
</comment>
<feature type="transmembrane region" description="Helical" evidence="5">
    <location>
        <begin position="77"/>
        <end position="100"/>
    </location>
</feature>
<feature type="domain" description="Methylamine utilisation protein MauE" evidence="6">
    <location>
        <begin position="9"/>
        <end position="135"/>
    </location>
</feature>
<dbReference type="GO" id="GO:0016020">
    <property type="term" value="C:membrane"/>
    <property type="evidence" value="ECO:0007669"/>
    <property type="project" value="UniProtKB-SubCell"/>
</dbReference>
<organism evidence="7 8">
    <name type="scientific">Flavobacterium yafengii</name>
    <dbReference type="NCBI Taxonomy" id="3041253"/>
    <lineage>
        <taxon>Bacteria</taxon>
        <taxon>Pseudomonadati</taxon>
        <taxon>Bacteroidota</taxon>
        <taxon>Flavobacteriia</taxon>
        <taxon>Flavobacteriales</taxon>
        <taxon>Flavobacteriaceae</taxon>
        <taxon>Flavobacterium</taxon>
    </lineage>
</organism>
<protein>
    <submittedName>
        <fullName evidence="7">MauE/DoxX family redox-associated membrane protein</fullName>
    </submittedName>
</protein>
<dbReference type="AlphaFoldDB" id="A0AAW6TL36"/>
<dbReference type="EMBL" id="JASCRY010000003">
    <property type="protein sequence ID" value="MDI5950290.1"/>
    <property type="molecule type" value="Genomic_DNA"/>
</dbReference>
<accession>A0AAW6TL36</accession>
<evidence type="ECO:0000259" key="6">
    <source>
        <dbReference type="Pfam" id="PF07291"/>
    </source>
</evidence>
<feature type="transmembrane region" description="Helical" evidence="5">
    <location>
        <begin position="120"/>
        <end position="139"/>
    </location>
</feature>
<keyword evidence="8" id="KW-1185">Reference proteome</keyword>
<feature type="transmembrane region" description="Helical" evidence="5">
    <location>
        <begin position="151"/>
        <end position="171"/>
    </location>
</feature>
<reference evidence="7 8" key="1">
    <citation type="submission" date="2023-04" db="EMBL/GenBank/DDBJ databases">
        <title>Two novel species of Flavobacterium.</title>
        <authorList>
            <person name="Liu Q."/>
            <person name="Xin Y.-H."/>
        </authorList>
    </citation>
    <scope>NUCLEOTIDE SEQUENCE [LARGE SCALE GENOMIC DNA]</scope>
    <source>
        <strain evidence="7 8">LB2P87</strain>
    </source>
</reference>
<dbReference type="RefSeq" id="WP_282716841.1">
    <property type="nucleotide sequence ID" value="NZ_JASCRY010000003.1"/>
</dbReference>
<dbReference type="Pfam" id="PF07291">
    <property type="entry name" value="MauE"/>
    <property type="match status" value="1"/>
</dbReference>
<evidence type="ECO:0000313" key="7">
    <source>
        <dbReference type="EMBL" id="MDI5950290.1"/>
    </source>
</evidence>